<evidence type="ECO:0000313" key="3">
    <source>
        <dbReference type="Proteomes" id="UP000267166"/>
    </source>
</evidence>
<evidence type="ECO:0000256" key="1">
    <source>
        <dbReference type="SAM" id="SignalP"/>
    </source>
</evidence>
<accession>A0A498CYB9</accession>
<dbReference type="InterPro" id="IPR008517">
    <property type="entry name" value="GNA1162-like"/>
</dbReference>
<name>A0A498CYB9_9GAMM</name>
<feature type="signal peptide" evidence="1">
    <location>
        <begin position="1"/>
        <end position="23"/>
    </location>
</feature>
<dbReference type="PROSITE" id="PS51257">
    <property type="entry name" value="PROKAR_LIPOPROTEIN"/>
    <property type="match status" value="1"/>
</dbReference>
<protein>
    <recommendedName>
        <fullName evidence="4">Lipoprotein</fullName>
    </recommendedName>
</protein>
<dbReference type="Proteomes" id="UP000267166">
    <property type="component" value="Unassembled WGS sequence"/>
</dbReference>
<comment type="caution">
    <text evidence="2">The sequence shown here is derived from an EMBL/GenBank/DDBJ whole genome shotgun (WGS) entry which is preliminary data.</text>
</comment>
<dbReference type="EMBL" id="RCHD01000022">
    <property type="protein sequence ID" value="RLL34804.1"/>
    <property type="molecule type" value="Genomic_DNA"/>
</dbReference>
<proteinExistence type="predicted"/>
<dbReference type="RefSeq" id="WP_120364646.1">
    <property type="nucleotide sequence ID" value="NZ_RAXW01000017.1"/>
</dbReference>
<sequence length="226" mass="24225">MKNLKALFTVTAVVGLLTGCATAPKNTRDLAGYSAHMPKSILVMPPVNESPDTRASNSYWSTVTVPVAEAGYYVFPISVVDTMFKENGVYNGADAATISPQKLQEIFGADAALYVKVKEYGSKYQVIQTVATVAVEAKLVDLKTGELLWEGTEKQVMSNSNNNAGLVGMLVGALVDQISNHLSDKAYVLSGTVSQLLYAPRLSEQKGLLYGPRSPSFAQNALTPQK</sequence>
<organism evidence="2 3">
    <name type="scientific">Acinetobacter cumulans</name>
    <dbReference type="NCBI Taxonomy" id="2136182"/>
    <lineage>
        <taxon>Bacteria</taxon>
        <taxon>Pseudomonadati</taxon>
        <taxon>Pseudomonadota</taxon>
        <taxon>Gammaproteobacteria</taxon>
        <taxon>Moraxellales</taxon>
        <taxon>Moraxellaceae</taxon>
        <taxon>Acinetobacter</taxon>
    </lineage>
</organism>
<dbReference type="AlphaFoldDB" id="A0A498CYB9"/>
<keyword evidence="1" id="KW-0732">Signal</keyword>
<dbReference type="Pfam" id="PF05643">
    <property type="entry name" value="GNA1162-like"/>
    <property type="match status" value="1"/>
</dbReference>
<feature type="chain" id="PRO_5019751613" description="Lipoprotein" evidence="1">
    <location>
        <begin position="24"/>
        <end position="226"/>
    </location>
</feature>
<evidence type="ECO:0008006" key="4">
    <source>
        <dbReference type="Google" id="ProtNLM"/>
    </source>
</evidence>
<dbReference type="Gene3D" id="3.40.50.10610">
    <property type="entry name" value="ABC-type transport auxiliary lipoprotein component"/>
    <property type="match status" value="1"/>
</dbReference>
<reference evidence="2 3" key="1">
    <citation type="submission" date="2018-09" db="EMBL/GenBank/DDBJ databases">
        <title>The draft genome of Acinetobacter sp. strains.</title>
        <authorList>
            <person name="Qin J."/>
            <person name="Feng Y."/>
            <person name="Zong Z."/>
        </authorList>
    </citation>
    <scope>NUCLEOTIDE SEQUENCE [LARGE SCALE GENOMIC DNA]</scope>
    <source>
        <strain evidence="2 3">WCHAc060003</strain>
    </source>
</reference>
<gene>
    <name evidence="2" type="ORF">D9K80_10335</name>
</gene>
<evidence type="ECO:0000313" key="2">
    <source>
        <dbReference type="EMBL" id="RLL34804.1"/>
    </source>
</evidence>